<keyword evidence="8 12" id="KW-0472">Membrane</keyword>
<feature type="transmembrane region" description="Helical" evidence="12">
    <location>
        <begin position="431"/>
        <end position="451"/>
    </location>
</feature>
<dbReference type="Proteomes" id="UP001164746">
    <property type="component" value="Chromosome 13"/>
</dbReference>
<keyword evidence="7 12" id="KW-1133">Transmembrane helix</keyword>
<keyword evidence="6" id="KW-0256">Endoplasmic reticulum</keyword>
<feature type="region of interest" description="Disordered" evidence="11">
    <location>
        <begin position="1"/>
        <end position="30"/>
    </location>
</feature>
<evidence type="ECO:0000256" key="11">
    <source>
        <dbReference type="SAM" id="MobiDB-lite"/>
    </source>
</evidence>
<dbReference type="PANTHER" id="PTHR13448:SF0">
    <property type="entry name" value="TRANSMEMBRANE PROTEIN 214"/>
    <property type="match status" value="1"/>
</dbReference>
<proteinExistence type="inferred from homology"/>
<evidence type="ECO:0000256" key="9">
    <source>
        <dbReference type="ARBA" id="ARBA00023180"/>
    </source>
</evidence>
<feature type="compositionally biased region" description="Basic and acidic residues" evidence="11">
    <location>
        <begin position="99"/>
        <end position="110"/>
    </location>
</feature>
<evidence type="ECO:0000256" key="3">
    <source>
        <dbReference type="ARBA" id="ARBA00011720"/>
    </source>
</evidence>
<evidence type="ECO:0000313" key="14">
    <source>
        <dbReference type="Proteomes" id="UP001164746"/>
    </source>
</evidence>
<accession>A0ABY7FKR7</accession>
<comment type="subunit">
    <text evidence="3">Constitutively interacts with CASP4; required for the localization of procaspase 4 to the ER.</text>
</comment>
<keyword evidence="14" id="KW-1185">Reference proteome</keyword>
<dbReference type="InterPro" id="IPR019308">
    <property type="entry name" value="TMEM214"/>
</dbReference>
<evidence type="ECO:0000256" key="1">
    <source>
        <dbReference type="ARBA" id="ARBA00004477"/>
    </source>
</evidence>
<comment type="function">
    <text evidence="10">Critical mediator, in cooperation with CASP4, of endoplasmic reticulum-stress induced apoptosis. Required or the activation of CASP4 following endoplasmic reticulum stress.</text>
</comment>
<dbReference type="PANTHER" id="PTHR13448">
    <property type="entry name" value="TRANSMEMBRANE PROTEIN 214"/>
    <property type="match status" value="1"/>
</dbReference>
<evidence type="ECO:0000256" key="8">
    <source>
        <dbReference type="ARBA" id="ARBA00023136"/>
    </source>
</evidence>
<evidence type="ECO:0000256" key="12">
    <source>
        <dbReference type="SAM" id="Phobius"/>
    </source>
</evidence>
<evidence type="ECO:0000313" key="13">
    <source>
        <dbReference type="EMBL" id="WAR22732.1"/>
    </source>
</evidence>
<evidence type="ECO:0000256" key="4">
    <source>
        <dbReference type="ARBA" id="ARBA00022692"/>
    </source>
</evidence>
<organism evidence="13 14">
    <name type="scientific">Mya arenaria</name>
    <name type="common">Soft-shell clam</name>
    <dbReference type="NCBI Taxonomy" id="6604"/>
    <lineage>
        <taxon>Eukaryota</taxon>
        <taxon>Metazoa</taxon>
        <taxon>Spiralia</taxon>
        <taxon>Lophotrochozoa</taxon>
        <taxon>Mollusca</taxon>
        <taxon>Bivalvia</taxon>
        <taxon>Autobranchia</taxon>
        <taxon>Heteroconchia</taxon>
        <taxon>Euheterodonta</taxon>
        <taxon>Imparidentia</taxon>
        <taxon>Neoheterodontei</taxon>
        <taxon>Myida</taxon>
        <taxon>Myoidea</taxon>
        <taxon>Myidae</taxon>
        <taxon>Mya</taxon>
    </lineage>
</organism>
<comment type="similarity">
    <text evidence="2">Belongs to the TMEM214 family.</text>
</comment>
<dbReference type="Pfam" id="PF10151">
    <property type="entry name" value="TMEM214"/>
    <property type="match status" value="2"/>
</dbReference>
<gene>
    <name evidence="13" type="ORF">MAR_036401</name>
</gene>
<sequence length="540" mass="60951">MASSGNWSVVGKTTKKGKPSGSPLTKSQKKQFMENMPRIIPADPMQESSTIYDAFVQKEQQRYEKKMQEKFAEKIEAGKEPNGKGISDGGMKKKHVQKTKKDQPQKKKPFEEAIKQVSEEDLRSVLLQSKGHFPDKPDLWLKDLVTFLNMKLENCIESDKHLQPDATDFPASSLKKGCTRVLTGAMSAGSLATLDHVLYFCVNTMLEEGQAGVPTFGYKIFIQLLVRTSSDTVLTKLQQYQELVRSCQNRPDRCLSVLWALGQVGYPSLKAGLRVWLDLMCPLLGNKALGGYLPGNNPQTLAQGSKNKSTTLRNFFPSYLVRAKSDTSKQLRAEVLSSMVECLSVDQQCFPMWCQLYQKHMTQSRLLLLHLSDNWEKLRARVDGKILQQALMTFLRTNEETTGNKSADELAAMNTLCEDFLKKLSKPRFPWRWVMLALVTMVIGVVAYDIMSSKTLKESKTVQFLEMYGVLGVLEQAWDHLYTYTSMAASWLQVNVPVYMSQARAAGAPVVTRAGEYLGRLEEATRENRQQALNKISYFI</sequence>
<reference evidence="13" key="1">
    <citation type="submission" date="2022-11" db="EMBL/GenBank/DDBJ databases">
        <title>Centuries of genome instability and evolution in soft-shell clam transmissible cancer (bioRxiv).</title>
        <authorList>
            <person name="Hart S.F.M."/>
            <person name="Yonemitsu M.A."/>
            <person name="Giersch R.M."/>
            <person name="Beal B.F."/>
            <person name="Arriagada G."/>
            <person name="Davis B.W."/>
            <person name="Ostrander E.A."/>
            <person name="Goff S.P."/>
            <person name="Metzger M.J."/>
        </authorList>
    </citation>
    <scope>NUCLEOTIDE SEQUENCE</scope>
    <source>
        <strain evidence="13">MELC-2E11</strain>
        <tissue evidence="13">Siphon/mantle</tissue>
    </source>
</reference>
<comment type="subcellular location">
    <subcellularLocation>
        <location evidence="1">Endoplasmic reticulum membrane</location>
        <topology evidence="1">Multi-pass membrane protein</topology>
    </subcellularLocation>
</comment>
<keyword evidence="5" id="KW-0053">Apoptosis</keyword>
<evidence type="ECO:0000256" key="5">
    <source>
        <dbReference type="ARBA" id="ARBA00022703"/>
    </source>
</evidence>
<protein>
    <submittedName>
        <fullName evidence="13">T214B-like protein</fullName>
    </submittedName>
</protein>
<keyword evidence="4 12" id="KW-0812">Transmembrane</keyword>
<evidence type="ECO:0000256" key="10">
    <source>
        <dbReference type="ARBA" id="ARBA00024938"/>
    </source>
</evidence>
<dbReference type="EMBL" id="CP111024">
    <property type="protein sequence ID" value="WAR22732.1"/>
    <property type="molecule type" value="Genomic_DNA"/>
</dbReference>
<evidence type="ECO:0000256" key="7">
    <source>
        <dbReference type="ARBA" id="ARBA00022989"/>
    </source>
</evidence>
<keyword evidence="9" id="KW-0325">Glycoprotein</keyword>
<evidence type="ECO:0000256" key="6">
    <source>
        <dbReference type="ARBA" id="ARBA00022824"/>
    </source>
</evidence>
<feature type="compositionally biased region" description="Basic and acidic residues" evidence="11">
    <location>
        <begin position="72"/>
        <end position="82"/>
    </location>
</feature>
<feature type="region of interest" description="Disordered" evidence="11">
    <location>
        <begin position="72"/>
        <end position="110"/>
    </location>
</feature>
<name>A0ABY7FKR7_MYAAR</name>
<evidence type="ECO:0000256" key="2">
    <source>
        <dbReference type="ARBA" id="ARBA00007984"/>
    </source>
</evidence>